<reference evidence="3" key="1">
    <citation type="submission" date="2019-11" db="EMBL/GenBank/DDBJ databases">
        <authorList>
            <person name="Feng L."/>
        </authorList>
    </citation>
    <scope>NUCLEOTIDE SEQUENCE</scope>
    <source>
        <strain evidence="3">CsymbiosumLFYP84</strain>
    </source>
</reference>
<keyword evidence="2" id="KW-0732">Signal</keyword>
<evidence type="ECO:0008006" key="4">
    <source>
        <dbReference type="Google" id="ProtNLM"/>
    </source>
</evidence>
<evidence type="ECO:0000256" key="2">
    <source>
        <dbReference type="SAM" id="SignalP"/>
    </source>
</evidence>
<organism evidence="3">
    <name type="scientific">Clostridium symbiosum</name>
    <name type="common">Bacteroides symbiosus</name>
    <dbReference type="NCBI Taxonomy" id="1512"/>
    <lineage>
        <taxon>Bacteria</taxon>
        <taxon>Bacillati</taxon>
        <taxon>Bacillota</taxon>
        <taxon>Clostridia</taxon>
        <taxon>Lachnospirales</taxon>
        <taxon>Lachnospiraceae</taxon>
        <taxon>Otoolea</taxon>
    </lineage>
</organism>
<evidence type="ECO:0000256" key="1">
    <source>
        <dbReference type="SAM" id="MobiDB-lite"/>
    </source>
</evidence>
<sequence>MKRKLSIRLLLVTAAVTGLASGCGTGAHQQVIGEKQETRTEQENITEGTSADGAADRHELRVAEQVQAPERYKTEVKDKGLYLTADASVEVPDLDRALIKKSRAVNFTKEEYEKVKEVLSKELELEWGEGKTDRRYLQYEGGVWDYVDVTDADNAEIIKKAEGGSENSAYDEVTNVSGTGADGSSYQLSYRTGTGDITPPTTLIWLSKRIEDGRYIDKTAVIHKSGDEESAARSELAGQLQKKAEALVAEAGFKNYKVYNTRWRESFYRTKEGNLSEFEYWLTFTPSIDGIGCTWTNADLMGNSVLNGPYIDLLLKEDGTLNYMRIIGKEEIEISGADGTFLLPFEAIHQLFEQYCKDFYGNSGEQEGEAVLKDGKTQIGRTEAITRLNVNSVRLEYAFIKRENAAANSEQELIPVWNFYGSISRGPTIGEEDRPQGMVENVILPEGIILSIRADDGRILVE</sequence>
<feature type="signal peptide" evidence="2">
    <location>
        <begin position="1"/>
        <end position="20"/>
    </location>
</feature>
<accession>A0A6N3HM46</accession>
<name>A0A6N3HM46_CLOSY</name>
<dbReference type="EMBL" id="CACRUA010000065">
    <property type="protein sequence ID" value="VYU77974.1"/>
    <property type="molecule type" value="Genomic_DNA"/>
</dbReference>
<protein>
    <recommendedName>
        <fullName evidence="4">Lipoprotein</fullName>
    </recommendedName>
</protein>
<feature type="region of interest" description="Disordered" evidence="1">
    <location>
        <begin position="24"/>
        <end position="54"/>
    </location>
</feature>
<proteinExistence type="predicted"/>
<evidence type="ECO:0000313" key="3">
    <source>
        <dbReference type="EMBL" id="VYU77974.1"/>
    </source>
</evidence>
<feature type="chain" id="PRO_5039576890" description="Lipoprotein" evidence="2">
    <location>
        <begin position="21"/>
        <end position="462"/>
    </location>
</feature>
<dbReference type="RefSeq" id="WP_009296211.1">
    <property type="nucleotide sequence ID" value="NZ_BAABZD010000014.1"/>
</dbReference>
<gene>
    <name evidence="3" type="ORF">CSLFYP84_04027</name>
</gene>
<dbReference type="PROSITE" id="PS51257">
    <property type="entry name" value="PROKAR_LIPOPROTEIN"/>
    <property type="match status" value="1"/>
</dbReference>
<dbReference type="AlphaFoldDB" id="A0A6N3HM46"/>